<dbReference type="PROSITE" id="PS51154">
    <property type="entry name" value="MACRO"/>
    <property type="match status" value="1"/>
</dbReference>
<dbReference type="GO" id="GO:0046872">
    <property type="term" value="F:metal ion binding"/>
    <property type="evidence" value="ECO:0007669"/>
    <property type="project" value="UniProtKB-KW"/>
</dbReference>
<keyword evidence="8" id="KW-1185">Reference proteome</keyword>
<dbReference type="AlphaFoldDB" id="A0A6A5S3F5"/>
<dbReference type="SUPFAM" id="SSF52467">
    <property type="entry name" value="DHS-like NAD/FAD-binding domain"/>
    <property type="match status" value="1"/>
</dbReference>
<dbReference type="Gene3D" id="3.40.50.1220">
    <property type="entry name" value="TPP-binding domain"/>
    <property type="match status" value="1"/>
</dbReference>
<evidence type="ECO:0000256" key="5">
    <source>
        <dbReference type="ARBA" id="ARBA00023295"/>
    </source>
</evidence>
<dbReference type="GO" id="GO:0016798">
    <property type="term" value="F:hydrolase activity, acting on glycosyl bonds"/>
    <property type="evidence" value="ECO:0007669"/>
    <property type="project" value="UniProtKB-KW"/>
</dbReference>
<dbReference type="InterPro" id="IPR029035">
    <property type="entry name" value="DHS-like_NAD/FAD-binding_dom"/>
</dbReference>
<sequence length="594" mass="65923">MSLLQGTVLSLIRESNIKEARHIEQHLSHYESSEQLHLLKQLLCIRSPLPPIPESLLNGIDSVLIHSRSQRILTRGSSIQPRATLDRDGGPVVHLKLWQGDITALASDVTAITNAANSRMLGCFQPPHKCIDNVIHSAAGPRLRQECFEIMNCRGSDLPVGEAVVTKGYCLPSTHIIHTVGPQLERSTQPTNEEIQQLRQCYVSVLEQAEGLPSNTDGSKQVALCGISTGLFAFPTHLAARIAVATVAAWIAHNEATSITDVIFVTFAEGDYDIYNNLFAYIGEPWRLQDQQNLSASTVQVEGATLTIAKQWLSSASTIVISAGAGFSAADGLDYTSKALFKRHFPSFIDMGLETLYSAIGFEFSSEEDKWSYYFTNIQMVRSWPSWELYECLIPWLKASGKDVHIRTSNADGLFLANGWDEERLSTPQGRYSVLQCLAKCRPDSTCNTEEYYEAALPFLGPKTQRLTDPLRVPRCRNCGGEMMLCVRGGDWFNDRPFQEGEKRWRKFRHELLADGKETVVLELGAGMNTPGVLRWPNEDLVRRGCGKVKLVRIGMGLPVMVPDDLEEKSLAVSVEGDIKLAILQMLEGNDEVS</sequence>
<dbReference type="EMBL" id="ML978956">
    <property type="protein sequence ID" value="KAF1933964.1"/>
    <property type="molecule type" value="Genomic_DNA"/>
</dbReference>
<dbReference type="Proteomes" id="UP000800082">
    <property type="component" value="Unassembled WGS sequence"/>
</dbReference>
<evidence type="ECO:0000313" key="8">
    <source>
        <dbReference type="Proteomes" id="UP000800082"/>
    </source>
</evidence>
<proteinExistence type="predicted"/>
<evidence type="ECO:0000256" key="3">
    <source>
        <dbReference type="ARBA" id="ARBA00022801"/>
    </source>
</evidence>
<dbReference type="Gene3D" id="3.40.220.10">
    <property type="entry name" value="Leucine Aminopeptidase, subunit E, domain 1"/>
    <property type="match status" value="1"/>
</dbReference>
<dbReference type="InterPro" id="IPR002589">
    <property type="entry name" value="Macro_dom"/>
</dbReference>
<keyword evidence="4" id="KW-0862">Zinc</keyword>
<evidence type="ECO:0000313" key="7">
    <source>
        <dbReference type="EMBL" id="KAF1933964.1"/>
    </source>
</evidence>
<evidence type="ECO:0000259" key="6">
    <source>
        <dbReference type="PROSITE" id="PS51154"/>
    </source>
</evidence>
<name>A0A6A5S3F5_9PLEO</name>
<keyword evidence="5" id="KW-0326">Glycosidase</keyword>
<dbReference type="GeneID" id="54348208"/>
<organism evidence="7 8">
    <name type="scientific">Didymella exigua CBS 183.55</name>
    <dbReference type="NCBI Taxonomy" id="1150837"/>
    <lineage>
        <taxon>Eukaryota</taxon>
        <taxon>Fungi</taxon>
        <taxon>Dikarya</taxon>
        <taxon>Ascomycota</taxon>
        <taxon>Pezizomycotina</taxon>
        <taxon>Dothideomycetes</taxon>
        <taxon>Pleosporomycetidae</taxon>
        <taxon>Pleosporales</taxon>
        <taxon>Pleosporineae</taxon>
        <taxon>Didymellaceae</taxon>
        <taxon>Didymella</taxon>
    </lineage>
</organism>
<dbReference type="SUPFAM" id="SSF52949">
    <property type="entry name" value="Macro domain-like"/>
    <property type="match status" value="1"/>
</dbReference>
<accession>A0A6A5S3F5</accession>
<dbReference type="SMART" id="SM00506">
    <property type="entry name" value="A1pp"/>
    <property type="match status" value="1"/>
</dbReference>
<feature type="domain" description="Macro" evidence="6">
    <location>
        <begin position="82"/>
        <end position="283"/>
    </location>
</feature>
<evidence type="ECO:0000256" key="2">
    <source>
        <dbReference type="ARBA" id="ARBA00022723"/>
    </source>
</evidence>
<comment type="cofactor">
    <cofactor evidence="1">
        <name>Zn(2+)</name>
        <dbReference type="ChEBI" id="CHEBI:29105"/>
    </cofactor>
</comment>
<reference evidence="7" key="1">
    <citation type="journal article" date="2020" name="Stud. Mycol.">
        <title>101 Dothideomycetes genomes: a test case for predicting lifestyles and emergence of pathogens.</title>
        <authorList>
            <person name="Haridas S."/>
            <person name="Albert R."/>
            <person name="Binder M."/>
            <person name="Bloem J."/>
            <person name="Labutti K."/>
            <person name="Salamov A."/>
            <person name="Andreopoulos B."/>
            <person name="Baker S."/>
            <person name="Barry K."/>
            <person name="Bills G."/>
            <person name="Bluhm B."/>
            <person name="Cannon C."/>
            <person name="Castanera R."/>
            <person name="Culley D."/>
            <person name="Daum C."/>
            <person name="Ezra D."/>
            <person name="Gonzalez J."/>
            <person name="Henrissat B."/>
            <person name="Kuo A."/>
            <person name="Liang C."/>
            <person name="Lipzen A."/>
            <person name="Lutzoni F."/>
            <person name="Magnuson J."/>
            <person name="Mondo S."/>
            <person name="Nolan M."/>
            <person name="Ohm R."/>
            <person name="Pangilinan J."/>
            <person name="Park H.-J."/>
            <person name="Ramirez L."/>
            <person name="Alfaro M."/>
            <person name="Sun H."/>
            <person name="Tritt A."/>
            <person name="Yoshinaga Y."/>
            <person name="Zwiers L.-H."/>
            <person name="Turgeon B."/>
            <person name="Goodwin S."/>
            <person name="Spatafora J."/>
            <person name="Crous P."/>
            <person name="Grigoriev I."/>
        </authorList>
    </citation>
    <scope>NUCLEOTIDE SEQUENCE</scope>
    <source>
        <strain evidence="7">CBS 183.55</strain>
    </source>
</reference>
<dbReference type="CDD" id="cd02908">
    <property type="entry name" value="Macro_OAADPr_deacetylase"/>
    <property type="match status" value="1"/>
</dbReference>
<protein>
    <submittedName>
        <fullName evidence="7">Macro domain-like protein</fullName>
    </submittedName>
</protein>
<gene>
    <name evidence="7" type="ORF">M421DRAFT_415019</name>
</gene>
<keyword evidence="2" id="KW-0479">Metal-binding</keyword>
<dbReference type="InterPro" id="IPR043472">
    <property type="entry name" value="Macro_dom-like"/>
</dbReference>
<evidence type="ECO:0000256" key="4">
    <source>
        <dbReference type="ARBA" id="ARBA00022833"/>
    </source>
</evidence>
<dbReference type="PANTHER" id="PTHR11106:SF121">
    <property type="entry name" value="ADP-RIBOSE 1''-PHOSPHATE PHOSPHATASE"/>
    <property type="match status" value="1"/>
</dbReference>
<evidence type="ECO:0000256" key="1">
    <source>
        <dbReference type="ARBA" id="ARBA00001947"/>
    </source>
</evidence>
<keyword evidence="3" id="KW-0378">Hydrolase</keyword>
<dbReference type="Pfam" id="PF01661">
    <property type="entry name" value="Macro"/>
    <property type="match status" value="1"/>
</dbReference>
<dbReference type="PANTHER" id="PTHR11106">
    <property type="entry name" value="GANGLIOSIDE INDUCED DIFFERENTIATION ASSOCIATED PROTEIN 2-RELATED"/>
    <property type="match status" value="1"/>
</dbReference>
<dbReference type="RefSeq" id="XP_033454212.1">
    <property type="nucleotide sequence ID" value="XM_033590540.1"/>
</dbReference>
<dbReference type="OrthoDB" id="6077599at2759"/>